<dbReference type="InterPro" id="IPR009716">
    <property type="entry name" value="Ferroportin-1"/>
</dbReference>
<feature type="transmembrane region" description="Helical" evidence="7">
    <location>
        <begin position="219"/>
        <end position="239"/>
    </location>
</feature>
<keyword evidence="4 7" id="KW-0812">Transmembrane</keyword>
<dbReference type="EMBL" id="HBGY01008980">
    <property type="protein sequence ID" value="CAD9566857.1"/>
    <property type="molecule type" value="Transcribed_RNA"/>
</dbReference>
<evidence type="ECO:0000313" key="9">
    <source>
        <dbReference type="EMBL" id="CAD9566857.1"/>
    </source>
</evidence>
<dbReference type="Pfam" id="PF06963">
    <property type="entry name" value="FPN1"/>
    <property type="match status" value="1"/>
</dbReference>
<sequence>MKQIDLSCKIIAPALAGGLVATGDLRFTAAAVGVLNFLSIIVEYSCTEMIYKVTPRFASKNASVRQAQNGNYKSNNLTNSQHNQNGNGDHSNGEEGVISSGANNDDGWCCLMKILKQDGMLKTYFQQPIAAGGVALSLLYLNILTFGSIMTAYLVFRGVRMDVIGTLRGISCAIGLLGTVAFHFSAARISLEATGLWAIILQFICLSVSYYSLFVTDNYWSLFMLISGVCASRIGLWVFDISISQLMQEMVAEEVRGVVGGVQNSLNAMLGLLAYALGMLFPDPKEFHIYVVTGFSAVGVAMLLWFFGVYLKMRQK</sequence>
<evidence type="ECO:0000256" key="4">
    <source>
        <dbReference type="ARBA" id="ARBA00022692"/>
    </source>
</evidence>
<evidence type="ECO:0000256" key="3">
    <source>
        <dbReference type="ARBA" id="ARBA00022448"/>
    </source>
</evidence>
<feature type="transmembrane region" description="Helical" evidence="7">
    <location>
        <begin position="194"/>
        <end position="213"/>
    </location>
</feature>
<dbReference type="InterPro" id="IPR036259">
    <property type="entry name" value="MFS_trans_sf"/>
</dbReference>
<keyword evidence="5 7" id="KW-1133">Transmembrane helix</keyword>
<keyword evidence="6 7" id="KW-0472">Membrane</keyword>
<organism evidence="9">
    <name type="scientific">Leptocylindrus danicus</name>
    <dbReference type="NCBI Taxonomy" id="163516"/>
    <lineage>
        <taxon>Eukaryota</taxon>
        <taxon>Sar</taxon>
        <taxon>Stramenopiles</taxon>
        <taxon>Ochrophyta</taxon>
        <taxon>Bacillariophyta</taxon>
        <taxon>Coscinodiscophyceae</taxon>
        <taxon>Chaetocerotophycidae</taxon>
        <taxon>Leptocylindrales</taxon>
        <taxon>Leptocylindraceae</taxon>
        <taxon>Leptocylindrus</taxon>
    </lineage>
</organism>
<evidence type="ECO:0000256" key="6">
    <source>
        <dbReference type="ARBA" id="ARBA00023136"/>
    </source>
</evidence>
<evidence type="ECO:0000256" key="1">
    <source>
        <dbReference type="ARBA" id="ARBA00004141"/>
    </source>
</evidence>
<dbReference type="SUPFAM" id="SSF103473">
    <property type="entry name" value="MFS general substrate transporter"/>
    <property type="match status" value="1"/>
</dbReference>
<feature type="transmembrane region" description="Helical" evidence="7">
    <location>
        <begin position="167"/>
        <end position="187"/>
    </location>
</feature>
<keyword evidence="3 7" id="KW-0813">Transport</keyword>
<evidence type="ECO:0000256" key="2">
    <source>
        <dbReference type="ARBA" id="ARBA00006279"/>
    </source>
</evidence>
<reference evidence="9" key="1">
    <citation type="submission" date="2021-01" db="EMBL/GenBank/DDBJ databases">
        <authorList>
            <person name="Corre E."/>
            <person name="Pelletier E."/>
            <person name="Niang G."/>
            <person name="Scheremetjew M."/>
            <person name="Finn R."/>
            <person name="Kale V."/>
            <person name="Holt S."/>
            <person name="Cochrane G."/>
            <person name="Meng A."/>
            <person name="Brown T."/>
            <person name="Cohen L."/>
        </authorList>
    </citation>
    <scope>NUCLEOTIDE SEQUENCE</scope>
    <source>
        <strain evidence="9">B650</strain>
    </source>
</reference>
<dbReference type="PANTHER" id="PTHR11660:SF57">
    <property type="entry name" value="SOLUTE CARRIER FAMILY 40 MEMBER"/>
    <property type="match status" value="1"/>
</dbReference>
<feature type="transmembrane region" description="Helical" evidence="7">
    <location>
        <begin position="129"/>
        <end position="155"/>
    </location>
</feature>
<comment type="caution">
    <text evidence="7">Lacks conserved residue(s) required for the propagation of feature annotation.</text>
</comment>
<gene>
    <name evidence="9" type="ORF">LDAN0321_LOCUS5664</name>
</gene>
<evidence type="ECO:0000256" key="7">
    <source>
        <dbReference type="RuleBase" id="RU365065"/>
    </source>
</evidence>
<dbReference type="GO" id="GO:0016020">
    <property type="term" value="C:membrane"/>
    <property type="evidence" value="ECO:0007669"/>
    <property type="project" value="UniProtKB-SubCell"/>
</dbReference>
<comment type="similarity">
    <text evidence="2 7">Belongs to the ferroportin (FP) (TC 2.A.100) family. SLC40A subfamily.</text>
</comment>
<feature type="region of interest" description="Disordered" evidence="8">
    <location>
        <begin position="73"/>
        <end position="97"/>
    </location>
</feature>
<dbReference type="GO" id="GO:0005381">
    <property type="term" value="F:iron ion transmembrane transporter activity"/>
    <property type="evidence" value="ECO:0007669"/>
    <property type="project" value="UniProtKB-UniRule"/>
</dbReference>
<dbReference type="PANTHER" id="PTHR11660">
    <property type="entry name" value="SOLUTE CARRIER FAMILY 40 MEMBER"/>
    <property type="match status" value="1"/>
</dbReference>
<comment type="function">
    <text evidence="7">May be involved in iron transport and iron homeostasis.</text>
</comment>
<evidence type="ECO:0000256" key="8">
    <source>
        <dbReference type="SAM" id="MobiDB-lite"/>
    </source>
</evidence>
<keyword evidence="7" id="KW-0406">Ion transport</keyword>
<protein>
    <recommendedName>
        <fullName evidence="7">Solute carrier family 40 member</fullName>
    </recommendedName>
</protein>
<comment type="subcellular location">
    <subcellularLocation>
        <location evidence="1 7">Membrane</location>
        <topology evidence="1 7">Multi-pass membrane protein</topology>
    </subcellularLocation>
</comment>
<accession>A0A7S2K5D9</accession>
<feature type="transmembrane region" description="Helical" evidence="7">
    <location>
        <begin position="287"/>
        <end position="311"/>
    </location>
</feature>
<name>A0A7S2K5D9_9STRA</name>
<dbReference type="Gene3D" id="1.20.1250.20">
    <property type="entry name" value="MFS general substrate transporter like domains"/>
    <property type="match status" value="1"/>
</dbReference>
<dbReference type="AlphaFoldDB" id="A0A7S2K5D9"/>
<evidence type="ECO:0000256" key="5">
    <source>
        <dbReference type="ARBA" id="ARBA00022989"/>
    </source>
</evidence>
<feature type="transmembrane region" description="Helical" evidence="7">
    <location>
        <begin position="260"/>
        <end position="281"/>
    </location>
</feature>
<feature type="compositionally biased region" description="Polar residues" evidence="8">
    <location>
        <begin position="73"/>
        <end position="90"/>
    </location>
</feature>
<proteinExistence type="inferred from homology"/>